<keyword evidence="1" id="KW-0808">Transferase</keyword>
<evidence type="ECO:0000313" key="1">
    <source>
        <dbReference type="EMBL" id="KAF8561886.1"/>
    </source>
</evidence>
<protein>
    <submittedName>
        <fullName evidence="1">Methyltransferase NSUN7</fullName>
    </submittedName>
</protein>
<dbReference type="AlphaFoldDB" id="A0A8T0D366"/>
<dbReference type="InterPro" id="IPR029063">
    <property type="entry name" value="SAM-dependent_MTases_sf"/>
</dbReference>
<reference evidence="1 2" key="1">
    <citation type="submission" date="2019-07" db="EMBL/GenBank/DDBJ databases">
        <title>Annotation for the trematode Paragonimus westermani.</title>
        <authorList>
            <person name="Choi Y.-J."/>
        </authorList>
    </citation>
    <scope>NUCLEOTIDE SEQUENCE [LARGE SCALE GENOMIC DNA]</scope>
    <source>
        <strain evidence="1">180907_Pwestermani</strain>
    </source>
</reference>
<dbReference type="PANTHER" id="PTHR14663:SF2">
    <property type="entry name" value="METHYLTRANSFERASE NSUN7-RELATED"/>
    <property type="match status" value="1"/>
</dbReference>
<dbReference type="Gene3D" id="3.40.50.150">
    <property type="entry name" value="Vaccinia Virus protein VP39"/>
    <property type="match status" value="1"/>
</dbReference>
<sequence>MTKSVLTKIVYANARERRDTYRLAFNTMKYYDILQKLLDETSFFMEYPNLKDEEYLVFVLAYDYAMRNFHRRVSLPHERSLPTPERYFEYMPHNNRLILYPPGEELFKTAETAVQSMCMRLAAAVARVRVRNQVGSLRLLLPEEWRTSEQLAEVMPIYGWYNQLLGKQDIVTGWLKDHGFRRIMAGRLPQPLEYASDKHCSDVFIFNRADVNILIDSEIVTQKNLILQDKSTCLGVHCCLANVTGGEEVLFVNCINVYCAVHMEGLIGNKFPLIQPVPQIRCLRALKEDEDTRLITKMGSKVIKATTEEFLALEPNNEKNKSIRHIFIEANDTRSAVINPIGFIEVEADDLNILRDMWTPPGHATKETRRGDMINKTSALLKHALKFAGIRTVTLLSHSEDPEETDGLVSRVVDTTNRILYREAELLASTSRNVSTGTVFNPQVPSFPGLQEEREAFEAGKPSIIMENKTIRVSPSQESNGFFIVILHKEVE</sequence>
<name>A0A8T0D366_9TREM</name>
<accession>A0A8T0D366</accession>
<dbReference type="PANTHER" id="PTHR14663">
    <property type="entry name" value="METHYLTRANSFERASE NSUN7-RELATED"/>
    <property type="match status" value="1"/>
</dbReference>
<dbReference type="EMBL" id="JTDF01021399">
    <property type="protein sequence ID" value="KAF8561886.1"/>
    <property type="molecule type" value="Genomic_DNA"/>
</dbReference>
<organism evidence="1 2">
    <name type="scientific">Paragonimus westermani</name>
    <dbReference type="NCBI Taxonomy" id="34504"/>
    <lineage>
        <taxon>Eukaryota</taxon>
        <taxon>Metazoa</taxon>
        <taxon>Spiralia</taxon>
        <taxon>Lophotrochozoa</taxon>
        <taxon>Platyhelminthes</taxon>
        <taxon>Trematoda</taxon>
        <taxon>Digenea</taxon>
        <taxon>Plagiorchiida</taxon>
        <taxon>Troglotremata</taxon>
        <taxon>Troglotrematidae</taxon>
        <taxon>Paragonimus</taxon>
    </lineage>
</organism>
<keyword evidence="1" id="KW-0489">Methyltransferase</keyword>
<evidence type="ECO:0000313" key="2">
    <source>
        <dbReference type="Proteomes" id="UP000699462"/>
    </source>
</evidence>
<proteinExistence type="predicted"/>
<comment type="caution">
    <text evidence="1">The sequence shown here is derived from an EMBL/GenBank/DDBJ whole genome shotgun (WGS) entry which is preliminary data.</text>
</comment>
<dbReference type="GO" id="GO:0032259">
    <property type="term" value="P:methylation"/>
    <property type="evidence" value="ECO:0007669"/>
    <property type="project" value="UniProtKB-KW"/>
</dbReference>
<gene>
    <name evidence="1" type="ORF">P879_10157</name>
</gene>
<dbReference type="Proteomes" id="UP000699462">
    <property type="component" value="Unassembled WGS sequence"/>
</dbReference>
<dbReference type="InterPro" id="IPR042620">
    <property type="entry name" value="NSUN7"/>
</dbReference>
<keyword evidence="2" id="KW-1185">Reference proteome</keyword>
<dbReference type="OrthoDB" id="6817893at2759"/>
<dbReference type="GO" id="GO:0008168">
    <property type="term" value="F:methyltransferase activity"/>
    <property type="evidence" value="ECO:0007669"/>
    <property type="project" value="UniProtKB-KW"/>
</dbReference>